<evidence type="ECO:0008006" key="4">
    <source>
        <dbReference type="Google" id="ProtNLM"/>
    </source>
</evidence>
<gene>
    <name evidence="2" type="ORF">GETHLI_10460</name>
</gene>
<sequence length="379" mass="41366">MRFPTVFAVAFSVALQAAPPVLVLSADGLGADQFTARTMPRLWALSEQGRRGEGLPPFPATTFNGHVTMATGCWPEHHGVVANAYLDPATKALVPVASRAEDLQREPLWVAATRGGVRTAVFQWVGATGPWEGVSPWRLEVFRLGRPDSEALAFSETALKDGAGLVMTYLSGTDEEGHLQGPRSAETESKLRHMDDELAPWLERMLTAHPGLRVVIAADHGMAPMRRRIHLPSLVDGIPCELITHGGSAFIYLRHPEDATKALDRLRQAGLKAWRRENVPTRYHLAANARVGDLVVLAPEGQWLSKARSSREEADEHHGRRGAHAYASETASMHTWLIVLGAGQGPLGPVPLWDLAPTVASWLDIWWAQAPDGRPLPLK</sequence>
<feature type="chain" id="PRO_5047322118" description="Alkaline phosphatase family protein" evidence="1">
    <location>
        <begin position="18"/>
        <end position="379"/>
    </location>
</feature>
<dbReference type="PANTHER" id="PTHR10151">
    <property type="entry name" value="ECTONUCLEOTIDE PYROPHOSPHATASE/PHOSPHODIESTERASE"/>
    <property type="match status" value="1"/>
</dbReference>
<dbReference type="Proteomes" id="UP001165069">
    <property type="component" value="Unassembled WGS sequence"/>
</dbReference>
<dbReference type="SUPFAM" id="SSF53649">
    <property type="entry name" value="Alkaline phosphatase-like"/>
    <property type="match status" value="1"/>
</dbReference>
<proteinExistence type="predicted"/>
<dbReference type="Gene3D" id="3.40.720.10">
    <property type="entry name" value="Alkaline Phosphatase, subunit A"/>
    <property type="match status" value="1"/>
</dbReference>
<keyword evidence="1" id="KW-0732">Signal</keyword>
<reference evidence="2 3" key="1">
    <citation type="journal article" date="2023" name="Antonie Van Leeuwenhoek">
        <title>Mesoterricola silvestris gen. nov., sp. nov., Mesoterricola sediminis sp. nov., Geothrix oryzae sp. nov., Geothrix edaphica sp. nov., Geothrix rubra sp. nov., and Geothrix limicola sp. nov., six novel members of Acidobacteriota isolated from soils.</title>
        <authorList>
            <person name="Itoh H."/>
            <person name="Sugisawa Y."/>
            <person name="Mise K."/>
            <person name="Xu Z."/>
            <person name="Kuniyasu M."/>
            <person name="Ushijima N."/>
            <person name="Kawano K."/>
            <person name="Kobayashi E."/>
            <person name="Shiratori Y."/>
            <person name="Masuda Y."/>
            <person name="Senoo K."/>
        </authorList>
    </citation>
    <scope>NUCLEOTIDE SEQUENCE [LARGE SCALE GENOMIC DNA]</scope>
    <source>
        <strain evidence="2 3">Red804</strain>
    </source>
</reference>
<dbReference type="Pfam" id="PF01663">
    <property type="entry name" value="Phosphodiest"/>
    <property type="match status" value="1"/>
</dbReference>
<name>A0ABQ5QD91_9BACT</name>
<dbReference type="EMBL" id="BSDE01000001">
    <property type="protein sequence ID" value="GLH72544.1"/>
    <property type="molecule type" value="Genomic_DNA"/>
</dbReference>
<organism evidence="2 3">
    <name type="scientific">Geothrix limicola</name>
    <dbReference type="NCBI Taxonomy" id="2927978"/>
    <lineage>
        <taxon>Bacteria</taxon>
        <taxon>Pseudomonadati</taxon>
        <taxon>Acidobacteriota</taxon>
        <taxon>Holophagae</taxon>
        <taxon>Holophagales</taxon>
        <taxon>Holophagaceae</taxon>
        <taxon>Geothrix</taxon>
    </lineage>
</organism>
<evidence type="ECO:0000313" key="3">
    <source>
        <dbReference type="Proteomes" id="UP001165069"/>
    </source>
</evidence>
<protein>
    <recommendedName>
        <fullName evidence="4">Alkaline phosphatase family protein</fullName>
    </recommendedName>
</protein>
<dbReference type="CDD" id="cd16018">
    <property type="entry name" value="Enpp"/>
    <property type="match status" value="1"/>
</dbReference>
<feature type="signal peptide" evidence="1">
    <location>
        <begin position="1"/>
        <end position="17"/>
    </location>
</feature>
<accession>A0ABQ5QD91</accession>
<dbReference type="PANTHER" id="PTHR10151:SF120">
    <property type="entry name" value="BIS(5'-ADENOSYL)-TRIPHOSPHATASE"/>
    <property type="match status" value="1"/>
</dbReference>
<dbReference type="InterPro" id="IPR017850">
    <property type="entry name" value="Alkaline_phosphatase_core_sf"/>
</dbReference>
<comment type="caution">
    <text evidence="2">The sequence shown here is derived from an EMBL/GenBank/DDBJ whole genome shotgun (WGS) entry which is preliminary data.</text>
</comment>
<evidence type="ECO:0000256" key="1">
    <source>
        <dbReference type="SAM" id="SignalP"/>
    </source>
</evidence>
<dbReference type="RefSeq" id="WP_285571306.1">
    <property type="nucleotide sequence ID" value="NZ_BSDE01000001.1"/>
</dbReference>
<keyword evidence="3" id="KW-1185">Reference proteome</keyword>
<dbReference type="InterPro" id="IPR002591">
    <property type="entry name" value="Phosphodiest/P_Trfase"/>
</dbReference>
<evidence type="ECO:0000313" key="2">
    <source>
        <dbReference type="EMBL" id="GLH72544.1"/>
    </source>
</evidence>